<organism evidence="3">
    <name type="scientific">Medicago truncatula</name>
    <name type="common">Barrel medic</name>
    <name type="synonym">Medicago tribuloides</name>
    <dbReference type="NCBI Taxonomy" id="3880"/>
    <lineage>
        <taxon>Eukaryota</taxon>
        <taxon>Viridiplantae</taxon>
        <taxon>Streptophyta</taxon>
        <taxon>Embryophyta</taxon>
        <taxon>Tracheophyta</taxon>
        <taxon>Spermatophyta</taxon>
        <taxon>Magnoliopsida</taxon>
        <taxon>eudicotyledons</taxon>
        <taxon>Gunneridae</taxon>
        <taxon>Pentapetalae</taxon>
        <taxon>rosids</taxon>
        <taxon>fabids</taxon>
        <taxon>Fabales</taxon>
        <taxon>Fabaceae</taxon>
        <taxon>Papilionoideae</taxon>
        <taxon>50 kb inversion clade</taxon>
        <taxon>NPAAA clade</taxon>
        <taxon>Hologalegina</taxon>
        <taxon>IRL clade</taxon>
        <taxon>Trifolieae</taxon>
        <taxon>Medicago</taxon>
    </lineage>
</organism>
<keyword evidence="2" id="KW-0812">Transmembrane</keyword>
<sequence>MGLVFGRFSAETPKYEILKTTQNYVIRKYAPSLVAEITYDPSTFKGDKDGGFKVLVDYIGIFGKPQNTKTEKISMTTPVITKENKSSSEKIAMTVPVVTNEKNKMVTMQFTLPSMYLKVEEVPKPIDERVVIREEGGKKYGVVTFGGVASDEVVKEKVEKLRLCLEKDGFKVIGDFLLGRYNPPAITIPMFRTNEVLSSILFDTNFSNLVWFLKKSINRYIYLFQFIYVVLFYLPCLLPCVISMSNSTSSLGLM</sequence>
<evidence type="ECO:0000256" key="1">
    <source>
        <dbReference type="ARBA" id="ARBA00009817"/>
    </source>
</evidence>
<gene>
    <name evidence="3" type="ORF">MtrunA17_Chr4g0008411</name>
</gene>
<comment type="similarity">
    <text evidence="1">Belongs to the HEBP family.</text>
</comment>
<dbReference type="InterPro" id="IPR011256">
    <property type="entry name" value="Reg_factor_effector_dom_sf"/>
</dbReference>
<name>A0A396I052_MEDTR</name>
<dbReference type="SUPFAM" id="SSF55136">
    <property type="entry name" value="Probable bacterial effector-binding domain"/>
    <property type="match status" value="1"/>
</dbReference>
<protein>
    <submittedName>
        <fullName evidence="3">Putative SOUL heme-binding protein</fullName>
    </submittedName>
</protein>
<keyword evidence="2" id="KW-0472">Membrane</keyword>
<dbReference type="Gene3D" id="3.20.80.10">
    <property type="entry name" value="Regulatory factor, effector binding domain"/>
    <property type="match status" value="1"/>
</dbReference>
<dbReference type="Pfam" id="PF04832">
    <property type="entry name" value="SOUL"/>
    <property type="match status" value="1"/>
</dbReference>
<dbReference type="Gramene" id="rna20964">
    <property type="protein sequence ID" value="RHN58986.1"/>
    <property type="gene ID" value="gene20964"/>
</dbReference>
<reference evidence="3" key="1">
    <citation type="journal article" date="2018" name="Nat. Plants">
        <title>Whole-genome landscape of Medicago truncatula symbiotic genes.</title>
        <authorList>
            <person name="Pecrix Y."/>
            <person name="Gamas P."/>
            <person name="Carrere S."/>
        </authorList>
    </citation>
    <scope>NUCLEOTIDE SEQUENCE</scope>
    <source>
        <tissue evidence="3">Leaves</tissue>
    </source>
</reference>
<evidence type="ECO:0000313" key="3">
    <source>
        <dbReference type="EMBL" id="RHN58986.1"/>
    </source>
</evidence>
<dbReference type="Proteomes" id="UP000265566">
    <property type="component" value="Chromosome 4"/>
</dbReference>
<proteinExistence type="inferred from homology"/>
<feature type="transmembrane region" description="Helical" evidence="2">
    <location>
        <begin position="220"/>
        <end position="244"/>
    </location>
</feature>
<dbReference type="AlphaFoldDB" id="A0A396I052"/>
<evidence type="ECO:0000256" key="2">
    <source>
        <dbReference type="SAM" id="Phobius"/>
    </source>
</evidence>
<keyword evidence="2" id="KW-1133">Transmembrane helix</keyword>
<dbReference type="PANTHER" id="PTHR11220:SF58">
    <property type="entry name" value="SOUL HEME-BINDING FAMILY PROTEIN"/>
    <property type="match status" value="1"/>
</dbReference>
<dbReference type="PANTHER" id="PTHR11220">
    <property type="entry name" value="HEME-BINDING PROTEIN-RELATED"/>
    <property type="match status" value="1"/>
</dbReference>
<accession>A0A396I052</accession>
<dbReference type="EMBL" id="PSQE01000004">
    <property type="protein sequence ID" value="RHN58986.1"/>
    <property type="molecule type" value="Genomic_DNA"/>
</dbReference>
<comment type="caution">
    <text evidence="3">The sequence shown here is derived from an EMBL/GenBank/DDBJ whole genome shotgun (WGS) entry which is preliminary data.</text>
</comment>
<dbReference type="FunFam" id="3.20.80.10:FF:000010">
    <property type="entry name" value="SOUL heme-binding family protein"/>
    <property type="match status" value="1"/>
</dbReference>
<dbReference type="InterPro" id="IPR006917">
    <property type="entry name" value="SOUL_heme-bd"/>
</dbReference>